<sequence>MSRKARVTLEKALGMHVKALPKDHHATISVPVRPGLSRASVRHVQASPLQMEDVLIDQVVMGVSRPGGSRGGKQLDELSVGTNWNYDIHWHPKILGLILASSSDANIIILREAIEATFKMLFTPRNPRKFSSKLVDWEISYNGYKLEEFVSLKTSAYVSQYDIHIPQMTVRETLDFSACCQGVGYRAEIMKEVISREKQEGIVPEPDLDTYEWNLTCKLRRSHVPRRTWDSVGLIVREGNSVSKFVVGQEVQTAYRYVVCGYSRSISFSQDLHYIAAGTMSEAADLSGNLSPFLEIFKSNSNRMNRSLLRPASLMLRGSIEFHMDMLDLQMKDSHLALLLADSSTAGSASRTPNP</sequence>
<evidence type="ECO:0000313" key="2">
    <source>
        <dbReference type="EMBL" id="KAK9137792.1"/>
    </source>
</evidence>
<evidence type="ECO:0000313" key="3">
    <source>
        <dbReference type="Proteomes" id="UP001417504"/>
    </source>
</evidence>
<dbReference type="EMBL" id="JBBNAE010000003">
    <property type="protein sequence ID" value="KAK9137792.1"/>
    <property type="molecule type" value="Genomic_DNA"/>
</dbReference>
<keyword evidence="1" id="KW-0813">Transport</keyword>
<organism evidence="2 3">
    <name type="scientific">Stephania japonica</name>
    <dbReference type="NCBI Taxonomy" id="461633"/>
    <lineage>
        <taxon>Eukaryota</taxon>
        <taxon>Viridiplantae</taxon>
        <taxon>Streptophyta</taxon>
        <taxon>Embryophyta</taxon>
        <taxon>Tracheophyta</taxon>
        <taxon>Spermatophyta</taxon>
        <taxon>Magnoliopsida</taxon>
        <taxon>Ranunculales</taxon>
        <taxon>Menispermaceae</taxon>
        <taxon>Menispermoideae</taxon>
        <taxon>Cissampelideae</taxon>
        <taxon>Stephania</taxon>
    </lineage>
</organism>
<gene>
    <name evidence="2" type="ORF">Sjap_008386</name>
</gene>
<accession>A0AAP0JRT1</accession>
<dbReference type="Proteomes" id="UP001417504">
    <property type="component" value="Unassembled WGS sequence"/>
</dbReference>
<evidence type="ECO:0000256" key="1">
    <source>
        <dbReference type="ARBA" id="ARBA00022448"/>
    </source>
</evidence>
<dbReference type="PANTHER" id="PTHR19241">
    <property type="entry name" value="ATP-BINDING CASSETTE TRANSPORTER"/>
    <property type="match status" value="1"/>
</dbReference>
<proteinExistence type="predicted"/>
<name>A0AAP0JRT1_9MAGN</name>
<comment type="caution">
    <text evidence="2">The sequence shown here is derived from an EMBL/GenBank/DDBJ whole genome shotgun (WGS) entry which is preliminary data.</text>
</comment>
<protein>
    <submittedName>
        <fullName evidence="2">Uncharacterized protein</fullName>
    </submittedName>
</protein>
<dbReference type="AlphaFoldDB" id="A0AAP0JRT1"/>
<keyword evidence="3" id="KW-1185">Reference proteome</keyword>
<reference evidence="2 3" key="1">
    <citation type="submission" date="2024-01" db="EMBL/GenBank/DDBJ databases">
        <title>Genome assemblies of Stephania.</title>
        <authorList>
            <person name="Yang L."/>
        </authorList>
    </citation>
    <scope>NUCLEOTIDE SEQUENCE [LARGE SCALE GENOMIC DNA]</scope>
    <source>
        <strain evidence="2">QJT</strain>
        <tissue evidence="2">Leaf</tissue>
    </source>
</reference>